<dbReference type="GO" id="GO:0016620">
    <property type="term" value="F:oxidoreductase activity, acting on the aldehyde or oxo group of donors, NAD or NADP as acceptor"/>
    <property type="evidence" value="ECO:0007669"/>
    <property type="project" value="InterPro"/>
</dbReference>
<dbReference type="PANTHER" id="PTHR42804:SF1">
    <property type="entry name" value="ALDEHYDE DEHYDROGENASE-RELATED"/>
    <property type="match status" value="1"/>
</dbReference>
<name>A0A382M7H5_9ZZZZ</name>
<dbReference type="InterPro" id="IPR016163">
    <property type="entry name" value="Ald_DH_C"/>
</dbReference>
<dbReference type="Pfam" id="PF00171">
    <property type="entry name" value="Aldedh"/>
    <property type="match status" value="1"/>
</dbReference>
<evidence type="ECO:0000259" key="1">
    <source>
        <dbReference type="Pfam" id="PF00171"/>
    </source>
</evidence>
<accession>A0A382M7H5</accession>
<dbReference type="PANTHER" id="PTHR42804">
    <property type="entry name" value="ALDEHYDE DEHYDROGENASE"/>
    <property type="match status" value="1"/>
</dbReference>
<sequence>MGPLISENHRVYVDNLVLASISEGAEVICGGEKVSGKGFFYEPTIMAKIKNDMTVYRNEVFGPVLTVMPFEDEDEAV</sequence>
<dbReference type="Gene3D" id="3.40.309.10">
    <property type="entry name" value="Aldehyde Dehydrogenase, Chain A, domain 2"/>
    <property type="match status" value="1"/>
</dbReference>
<dbReference type="InterPro" id="IPR015590">
    <property type="entry name" value="Aldehyde_DH_dom"/>
</dbReference>
<gene>
    <name evidence="2" type="ORF">METZ01_LOCUS296176</name>
</gene>
<dbReference type="EMBL" id="UINC01090946">
    <property type="protein sequence ID" value="SVC43322.1"/>
    <property type="molecule type" value="Genomic_DNA"/>
</dbReference>
<dbReference type="InterPro" id="IPR016161">
    <property type="entry name" value="Ald_DH/histidinol_DH"/>
</dbReference>
<dbReference type="SUPFAM" id="SSF53720">
    <property type="entry name" value="ALDH-like"/>
    <property type="match status" value="1"/>
</dbReference>
<dbReference type="AlphaFoldDB" id="A0A382M7H5"/>
<proteinExistence type="predicted"/>
<protein>
    <recommendedName>
        <fullName evidence="1">Aldehyde dehydrogenase domain-containing protein</fullName>
    </recommendedName>
</protein>
<organism evidence="2">
    <name type="scientific">marine metagenome</name>
    <dbReference type="NCBI Taxonomy" id="408172"/>
    <lineage>
        <taxon>unclassified sequences</taxon>
        <taxon>metagenomes</taxon>
        <taxon>ecological metagenomes</taxon>
    </lineage>
</organism>
<evidence type="ECO:0000313" key="2">
    <source>
        <dbReference type="EMBL" id="SVC43322.1"/>
    </source>
</evidence>
<feature type="domain" description="Aldehyde dehydrogenase" evidence="1">
    <location>
        <begin position="1"/>
        <end position="77"/>
    </location>
</feature>
<reference evidence="2" key="1">
    <citation type="submission" date="2018-05" db="EMBL/GenBank/DDBJ databases">
        <authorList>
            <person name="Lanie J.A."/>
            <person name="Ng W.-L."/>
            <person name="Kazmierczak K.M."/>
            <person name="Andrzejewski T.M."/>
            <person name="Davidsen T.M."/>
            <person name="Wayne K.J."/>
            <person name="Tettelin H."/>
            <person name="Glass J.I."/>
            <person name="Rusch D."/>
            <person name="Podicherti R."/>
            <person name="Tsui H.-C.T."/>
            <person name="Winkler M.E."/>
        </authorList>
    </citation>
    <scope>NUCLEOTIDE SEQUENCE</scope>
</reference>